<dbReference type="EMBL" id="BBWV01000004">
    <property type="protein sequence ID" value="GAO44974.1"/>
    <property type="molecule type" value="Genomic_DNA"/>
</dbReference>
<dbReference type="SUPFAM" id="SSF55729">
    <property type="entry name" value="Acyl-CoA N-acyltransferases (Nat)"/>
    <property type="match status" value="1"/>
</dbReference>
<dbReference type="AlphaFoldDB" id="A0A0E9N580"/>
<evidence type="ECO:0000313" key="1">
    <source>
        <dbReference type="EMBL" id="GAO44974.1"/>
    </source>
</evidence>
<evidence type="ECO:0000313" key="2">
    <source>
        <dbReference type="Proteomes" id="UP000033121"/>
    </source>
</evidence>
<dbReference type="RefSeq" id="WP_046370962.1">
    <property type="nucleotide sequence ID" value="NZ_BBWV01000004.1"/>
</dbReference>
<dbReference type="STRING" id="1220578.FPE01S_04_02170"/>
<protein>
    <recommendedName>
        <fullName evidence="3">N-acetyltransferase domain-containing protein</fullName>
    </recommendedName>
</protein>
<keyword evidence="2" id="KW-1185">Reference proteome</keyword>
<accession>A0A0E9N580</accession>
<dbReference type="InterPro" id="IPR016181">
    <property type="entry name" value="Acyl_CoA_acyltransferase"/>
</dbReference>
<dbReference type="PANTHER" id="PTHR41368">
    <property type="entry name" value="PROTEIN YGHO"/>
    <property type="match status" value="1"/>
</dbReference>
<gene>
    <name evidence="1" type="ORF">FPE01S_04_02170</name>
</gene>
<dbReference type="InterPro" id="IPR039968">
    <property type="entry name" value="BcerS-like"/>
</dbReference>
<sequence>MHLLEVKDSREIRQFLDLPKMIYKNIPEWIQPLDKDIEEVFNTRRNKAFRNGSATRWLLMSEGNICIGRIAAFVNSRYKNKGDSVPVGGVGFFECINDQAAADLLLDTAAAWLREKGMAGMDGPINFGERDKWWGMVTEGFQSPLYCMNYNPPYYNTLFRHYGFQVFYHQFCFGMDPLAPLNAKVLQRHQALATDPNYSARHIDKAQLDKYAGDFCEVYNKAWAKHAGNKEMSLQQCKKIFRAMKPVMDEKIVWFAYYQEQPIAIFINLPDLNQWFRFLHGKFDLFRKLWFLFLQKTRTNNRVVGVVFGVVPEYQAKGVDSYIIGETSRQLHQMHYQDYEMQWIGDFNPKMVAVAEKLTPNKSRILTTYRKFFDPGTPFQRHPFL</sequence>
<dbReference type="PANTHER" id="PTHR41368:SF1">
    <property type="entry name" value="PROTEIN YGHO"/>
    <property type="match status" value="1"/>
</dbReference>
<dbReference type="Proteomes" id="UP000033121">
    <property type="component" value="Unassembled WGS sequence"/>
</dbReference>
<organism evidence="1 2">
    <name type="scientific">Flavihumibacter petaseus NBRC 106054</name>
    <dbReference type="NCBI Taxonomy" id="1220578"/>
    <lineage>
        <taxon>Bacteria</taxon>
        <taxon>Pseudomonadati</taxon>
        <taxon>Bacteroidota</taxon>
        <taxon>Chitinophagia</taxon>
        <taxon>Chitinophagales</taxon>
        <taxon>Chitinophagaceae</taxon>
        <taxon>Flavihumibacter</taxon>
    </lineage>
</organism>
<comment type="caution">
    <text evidence="1">The sequence shown here is derived from an EMBL/GenBank/DDBJ whole genome shotgun (WGS) entry which is preliminary data.</text>
</comment>
<reference evidence="1 2" key="1">
    <citation type="submission" date="2015-04" db="EMBL/GenBank/DDBJ databases">
        <title>Whole genome shotgun sequence of Flavihumibacter petaseus NBRC 106054.</title>
        <authorList>
            <person name="Miyazawa S."/>
            <person name="Hosoyama A."/>
            <person name="Hashimoto M."/>
            <person name="Noguchi M."/>
            <person name="Tsuchikane K."/>
            <person name="Ohji S."/>
            <person name="Yamazoe A."/>
            <person name="Ichikawa N."/>
            <person name="Kimura A."/>
            <person name="Fujita N."/>
        </authorList>
    </citation>
    <scope>NUCLEOTIDE SEQUENCE [LARGE SCALE GENOMIC DNA]</scope>
    <source>
        <strain evidence="1 2">NBRC 106054</strain>
    </source>
</reference>
<evidence type="ECO:0008006" key="3">
    <source>
        <dbReference type="Google" id="ProtNLM"/>
    </source>
</evidence>
<dbReference type="OrthoDB" id="9806005at2"/>
<proteinExistence type="predicted"/>
<name>A0A0E9N580_9BACT</name>